<dbReference type="KEGG" id="bya:BANAU_2637"/>
<dbReference type="RefSeq" id="WP_014418499.1">
    <property type="nucleotide sequence ID" value="NC_017061.1"/>
</dbReference>
<gene>
    <name evidence="1" type="ORF">MUS_2968</name>
</gene>
<proteinExistence type="predicted"/>
<dbReference type="EMBL" id="CP003332">
    <property type="protein sequence ID" value="AFJ62861.1"/>
    <property type="molecule type" value="Genomic_DNA"/>
</dbReference>
<dbReference type="PATRIC" id="fig|1126211.3.peg.2817"/>
<dbReference type="Proteomes" id="UP000002878">
    <property type="component" value="Chromosome"/>
</dbReference>
<dbReference type="KEGG" id="bqy:MUS_2968"/>
<evidence type="ECO:0000313" key="1">
    <source>
        <dbReference type="EMBL" id="AFJ62861.1"/>
    </source>
</evidence>
<dbReference type="HOGENOM" id="CLU_189686_0_0_9"/>
<evidence type="ECO:0000313" key="2">
    <source>
        <dbReference type="Proteomes" id="UP000002878"/>
    </source>
</evidence>
<dbReference type="AlphaFoldDB" id="I2C887"/>
<accession>I2C887</accession>
<protein>
    <submittedName>
        <fullName evidence="1">Uncharacterized protein</fullName>
    </submittedName>
</protein>
<sequence length="72" mass="8578">MSKFIVLKMDDIKDHLTIEEQLLLWTSIEKINVCREAEGKKFNNYAVINQDEPYINEVTDIMRKHGHWEDAE</sequence>
<organism evidence="1 2">
    <name type="scientific">Bacillus amyloliquefaciens (strain Y2)</name>
    <name type="common">Bacillus amyloliquefaciens subsp. plantarum (strain B9601-Y2)</name>
    <dbReference type="NCBI Taxonomy" id="1155777"/>
    <lineage>
        <taxon>Bacteria</taxon>
        <taxon>Bacillati</taxon>
        <taxon>Bacillota</taxon>
        <taxon>Bacilli</taxon>
        <taxon>Bacillales</taxon>
        <taxon>Bacillaceae</taxon>
        <taxon>Bacillus</taxon>
        <taxon>Bacillus amyloliquefaciens group</taxon>
    </lineage>
</organism>
<name>I2C887_BACAY</name>
<reference evidence="1 2" key="1">
    <citation type="journal article" date="2012" name="J. Biotechnol.">
        <title>Genome sequence of the plant growth promoting strain Bacillus amyloliquefaciens subsp. plantarum B9601-Y2 and expression of mersacidin and other secondary metabolites.</title>
        <authorList>
            <person name="He P."/>
            <person name="Hao K."/>
            <person name="Blom J."/>
            <person name="Ruckert C."/>
            <person name="Vater J."/>
            <person name="Mao Z."/>
            <person name="Wu Y."/>
            <person name="Hou M."/>
            <person name="He P."/>
            <person name="He Y."/>
            <person name="Borriss R."/>
        </authorList>
    </citation>
    <scope>NUCLEOTIDE SEQUENCE [LARGE SCALE GENOMIC DNA]</scope>
    <source>
        <strain evidence="1">Y2</strain>
    </source>
</reference>